<proteinExistence type="predicted"/>
<feature type="region of interest" description="Disordered" evidence="1">
    <location>
        <begin position="433"/>
        <end position="499"/>
    </location>
</feature>
<sequence>MIFPNPRAPRKRVDVLIDRINTGRCDDLSLTELKQIIDDTHDRNEIERLSEIFLKNIEESNNILVLTYSIKSLMFLLPLPPEKEEIVITQLVSILKVQLNSSHKMLQDAITKFLLYMIVSKVDNARFMMPELISCLDDRYGTIGTNAYDALKIIAAKKPEYFEYYSGALIKLLGSINKSTRAETARLVGIIARTHPEYVEKALPTLEYLSNFYPDSHVKRIASEAYQTLSLKLNEAEEKAWPKERSKANMQSDSAGVGLADLLRRKGSETVNIPETPSPSNVKSNINEPNKSYGGIPGITVDKQSASLLGIDTEINDIDLELKELMEKVKDDFSLNAESILDSIGMGHMSGSTMKEIMEKNCFAVNENPEKFLDAMDIPSELFPSQEIPVKEEIKEPEKITTDIKCNFPPENPAITENNADSTASPVNKFWFKPPEKTAEKPDKDTVPQVTAAEEKTDEKEVETTPSSILARMKYNPADGDLPEELKKPGETPATGLDSLNAIGPIFTEISAGSPENMPANALNTVQANAPVPAKDKRSSIVLPVNYTSKSAGIKSVNHPIKPIIAPLKVKKKEIPEVEKIDAGKTGLDGSMASPVIEKTIVKDPLPSNDDVKFPAADMLKSPENGDKKEESLDSDMIYCPTCNTVLPSGAQFCISCGTRVKEKQRIKCENCGTPNMPHARFCMNCGSAFKTDNLIKGHYDI</sequence>
<evidence type="ECO:0000313" key="4">
    <source>
        <dbReference type="Proteomes" id="UP001320159"/>
    </source>
</evidence>
<evidence type="ECO:0000256" key="1">
    <source>
        <dbReference type="SAM" id="MobiDB-lite"/>
    </source>
</evidence>
<dbReference type="InterPro" id="IPR011989">
    <property type="entry name" value="ARM-like"/>
</dbReference>
<dbReference type="Pfam" id="PF12773">
    <property type="entry name" value="DZR"/>
    <property type="match status" value="1"/>
</dbReference>
<name>A0AAP2RAQ0_9EURY</name>
<dbReference type="SUPFAM" id="SSF48371">
    <property type="entry name" value="ARM repeat"/>
    <property type="match status" value="1"/>
</dbReference>
<comment type="caution">
    <text evidence="3">The sequence shown here is derived from an EMBL/GenBank/DDBJ whole genome shotgun (WGS) entry which is preliminary data.</text>
</comment>
<dbReference type="EMBL" id="PGCK01000001">
    <property type="protein sequence ID" value="MCD1293421.1"/>
    <property type="molecule type" value="Genomic_DNA"/>
</dbReference>
<dbReference type="Proteomes" id="UP001320159">
    <property type="component" value="Unassembled WGS sequence"/>
</dbReference>
<protein>
    <recommendedName>
        <fullName evidence="2">DZANK-type domain-containing protein</fullName>
    </recommendedName>
</protein>
<reference evidence="3 4" key="1">
    <citation type="submission" date="2017-11" db="EMBL/GenBank/DDBJ databases">
        <title>Isolation and Characterization of Family Methanocellaceae Species from Potential Methane Hydrate Area Offshore Southwestern Taiwan.</title>
        <authorList>
            <person name="Zhang W.-L."/>
            <person name="Chen W.-C."/>
            <person name="Lai M.-C."/>
            <person name="Chen S.-C."/>
        </authorList>
    </citation>
    <scope>NUCLEOTIDE SEQUENCE [LARGE SCALE GENOMIC DNA]</scope>
    <source>
        <strain evidence="3 4">CWC-04</strain>
    </source>
</reference>
<dbReference type="Gene3D" id="1.25.10.10">
    <property type="entry name" value="Leucine-rich Repeat Variant"/>
    <property type="match status" value="1"/>
</dbReference>
<feature type="region of interest" description="Disordered" evidence="1">
    <location>
        <begin position="270"/>
        <end position="289"/>
    </location>
</feature>
<accession>A0AAP2RAQ0</accession>
<dbReference type="InterPro" id="IPR016024">
    <property type="entry name" value="ARM-type_fold"/>
</dbReference>
<evidence type="ECO:0000259" key="2">
    <source>
        <dbReference type="Pfam" id="PF12773"/>
    </source>
</evidence>
<evidence type="ECO:0000313" key="3">
    <source>
        <dbReference type="EMBL" id="MCD1293421.1"/>
    </source>
</evidence>
<gene>
    <name evidence="3" type="ORF">CUJ83_00210</name>
</gene>
<dbReference type="AlphaFoldDB" id="A0AAP2RAQ0"/>
<feature type="compositionally biased region" description="Basic and acidic residues" evidence="1">
    <location>
        <begin position="453"/>
        <end position="463"/>
    </location>
</feature>
<keyword evidence="4" id="KW-1185">Reference proteome</keyword>
<feature type="compositionally biased region" description="Basic and acidic residues" evidence="1">
    <location>
        <begin position="434"/>
        <end position="446"/>
    </location>
</feature>
<organism evidence="3 4">
    <name type="scientific">Methanooceanicella nereidis</name>
    <dbReference type="NCBI Taxonomy" id="2052831"/>
    <lineage>
        <taxon>Archaea</taxon>
        <taxon>Methanobacteriati</taxon>
        <taxon>Methanobacteriota</taxon>
        <taxon>Stenosarchaea group</taxon>
        <taxon>Methanomicrobia</taxon>
        <taxon>Methanocellales</taxon>
        <taxon>Methanocellaceae</taxon>
        <taxon>Methanooceanicella</taxon>
    </lineage>
</organism>
<dbReference type="InterPro" id="IPR025874">
    <property type="entry name" value="DZR"/>
</dbReference>
<dbReference type="CDD" id="cd20335">
    <property type="entry name" value="BRcat_RBR"/>
    <property type="match status" value="1"/>
</dbReference>
<feature type="domain" description="DZANK-type" evidence="2">
    <location>
        <begin position="640"/>
        <end position="687"/>
    </location>
</feature>